<organism evidence="4 5">
    <name type="scientific">Actinacidiphila acididurans</name>
    <dbReference type="NCBI Taxonomy" id="2784346"/>
    <lineage>
        <taxon>Bacteria</taxon>
        <taxon>Bacillati</taxon>
        <taxon>Actinomycetota</taxon>
        <taxon>Actinomycetes</taxon>
        <taxon>Kitasatosporales</taxon>
        <taxon>Streptomycetaceae</taxon>
        <taxon>Actinacidiphila</taxon>
    </lineage>
</organism>
<evidence type="ECO:0000313" key="5">
    <source>
        <dbReference type="Proteomes" id="UP000749040"/>
    </source>
</evidence>
<evidence type="ECO:0000259" key="1">
    <source>
        <dbReference type="Pfam" id="PF11202"/>
    </source>
</evidence>
<proteinExistence type="predicted"/>
<feature type="domain" description="TRSP" evidence="2">
    <location>
        <begin position="4"/>
        <end position="115"/>
    </location>
</feature>
<dbReference type="Pfam" id="PF12500">
    <property type="entry name" value="TRSP"/>
    <property type="match status" value="1"/>
</dbReference>
<evidence type="ECO:0000259" key="3">
    <source>
        <dbReference type="Pfam" id="PF15608"/>
    </source>
</evidence>
<reference evidence="4 5" key="1">
    <citation type="submission" date="2021-01" db="EMBL/GenBank/DDBJ databases">
        <title>Streptomyces acididurans sp. nov., isolated from a peat swamp forest soil.</title>
        <authorList>
            <person name="Chantavorakit T."/>
            <person name="Duangmal K."/>
        </authorList>
    </citation>
    <scope>NUCLEOTIDE SEQUENCE [LARGE SCALE GENOMIC DNA]</scope>
    <source>
        <strain evidence="4 5">KK5PA1</strain>
    </source>
</reference>
<protein>
    <submittedName>
        <fullName evidence="4">TRSP domain-containing protein</fullName>
    </submittedName>
</protein>
<feature type="domain" description="Cysteine protease StiP N-terminal" evidence="1">
    <location>
        <begin position="162"/>
        <end position="406"/>
    </location>
</feature>
<dbReference type="EMBL" id="JADKYB010000044">
    <property type="protein sequence ID" value="MBM9510616.1"/>
    <property type="molecule type" value="Genomic_DNA"/>
</dbReference>
<dbReference type="Pfam" id="PF15608">
    <property type="entry name" value="PELOTA_1"/>
    <property type="match status" value="1"/>
</dbReference>
<dbReference type="Pfam" id="PF11202">
    <property type="entry name" value="StiP"/>
    <property type="match status" value="1"/>
</dbReference>
<evidence type="ECO:0000313" key="4">
    <source>
        <dbReference type="EMBL" id="MBM9510616.1"/>
    </source>
</evidence>
<accession>A0ABS2U602</accession>
<feature type="domain" description="PELOTA RNA-binding" evidence="3">
    <location>
        <begin position="433"/>
        <end position="512"/>
    </location>
</feature>
<dbReference type="InterPro" id="IPR011215">
    <property type="entry name" value="StiP_N"/>
</dbReference>
<name>A0ABS2U602_9ACTN</name>
<sequence length="530" mass="56910">PPTAHRILVLGTEELMYTPLRLAHSLEELPAEGSTRAREVRFSTTTRSPVLALDDPAYAIRTRLVFPAHDAPDGEPSQERYAYNVVGADFDAVIVVVDSAGDTPALHAPGGLLAQLAAHIPATLLAVVPSYRPTTRRPMGTTHRMTRTAQPLAEPLRGPAFSSYAPEEVGWLLKDLSGVELEAPTEEREEAIQSGGAHYAESLPVEYQPSPEYQELFRSALTASAARIARAVGAVTELVLAQRGPDSVLVSLARAGTPVGILMRRWARHAHGLELPHYAVSIVRGRGIDANALRWLAAHHDPADAVFVDGWTGKGAITRELAAAIADFGGFDPDIAVLADPGGCVSTYGTRDDFLIPSACLNSTVSGLISRTVLRDDLIGPDDYHGAKFYRELAGADYSALFLDTVSAAFGSVGEDVARDVKALQAQDRRPTWAGWAAVERISEEYGIHDVNLVKPGVGETTRVLLRRVPWKVLALRGAGADLDHVRLLAAQRGVPVEEVDDLPYSCVGLIHPRWTRGATGTDGKAVDAK</sequence>
<dbReference type="RefSeq" id="WP_205364918.1">
    <property type="nucleotide sequence ID" value="NZ_JADKYB010000044.1"/>
</dbReference>
<dbReference type="Proteomes" id="UP000749040">
    <property type="component" value="Unassembled WGS sequence"/>
</dbReference>
<feature type="non-terminal residue" evidence="4">
    <location>
        <position position="1"/>
    </location>
</feature>
<keyword evidence="5" id="KW-1185">Reference proteome</keyword>
<dbReference type="InterPro" id="IPR022537">
    <property type="entry name" value="TRSP_dom"/>
</dbReference>
<evidence type="ECO:0000259" key="2">
    <source>
        <dbReference type="Pfam" id="PF12500"/>
    </source>
</evidence>
<dbReference type="InterPro" id="IPR028157">
    <property type="entry name" value="PELOTA_dom"/>
</dbReference>
<comment type="caution">
    <text evidence="4">The sequence shown here is derived from an EMBL/GenBank/DDBJ whole genome shotgun (WGS) entry which is preliminary data.</text>
</comment>
<gene>
    <name evidence="4" type="ORF">ITX44_39855</name>
</gene>